<evidence type="ECO:0000313" key="2">
    <source>
        <dbReference type="EMBL" id="OAD20324.1"/>
    </source>
</evidence>
<reference evidence="2 3" key="1">
    <citation type="submission" date="2016-05" db="EMBL/GenBank/DDBJ databases">
        <title>Single-cell genome of chain-forming Candidatus Thiomargarita nelsonii and comparison to other large sulfur-oxidizing bacteria.</title>
        <authorList>
            <person name="Winkel M."/>
            <person name="Salman V."/>
            <person name="Woyke T."/>
            <person name="Schulz-Vogt H."/>
            <person name="Richter M."/>
            <person name="Flood B."/>
            <person name="Bailey J."/>
            <person name="Amann R."/>
            <person name="Mussmann M."/>
        </authorList>
    </citation>
    <scope>NUCLEOTIDE SEQUENCE [LARGE SCALE GENOMIC DNA]</scope>
    <source>
        <strain evidence="2 3">THI036</strain>
    </source>
</reference>
<protein>
    <submittedName>
        <fullName evidence="2">Uncharacterized protein</fullName>
    </submittedName>
</protein>
<keyword evidence="1" id="KW-0812">Transmembrane</keyword>
<proteinExistence type="predicted"/>
<feature type="transmembrane region" description="Helical" evidence="1">
    <location>
        <begin position="7"/>
        <end position="26"/>
    </location>
</feature>
<keyword evidence="1" id="KW-0472">Membrane</keyword>
<dbReference type="EMBL" id="LUTY01002468">
    <property type="protein sequence ID" value="OAD20324.1"/>
    <property type="molecule type" value="Genomic_DNA"/>
</dbReference>
<feature type="non-terminal residue" evidence="2">
    <location>
        <position position="108"/>
    </location>
</feature>
<evidence type="ECO:0000256" key="1">
    <source>
        <dbReference type="SAM" id="Phobius"/>
    </source>
</evidence>
<organism evidence="2 3">
    <name type="scientific">Candidatus Thiomargarita nelsonii</name>
    <dbReference type="NCBI Taxonomy" id="1003181"/>
    <lineage>
        <taxon>Bacteria</taxon>
        <taxon>Pseudomonadati</taxon>
        <taxon>Pseudomonadota</taxon>
        <taxon>Gammaproteobacteria</taxon>
        <taxon>Thiotrichales</taxon>
        <taxon>Thiotrichaceae</taxon>
        <taxon>Thiomargarita</taxon>
    </lineage>
</organism>
<dbReference type="AlphaFoldDB" id="A0A176RX78"/>
<name>A0A176RX78_9GAMM</name>
<sequence length="108" mass="12298">MKLGTKLLIAGISLVVIMTTVIIYVVNVNITERQRNRMISDLLVSASNYEVVLNNKERELAIQVRTFFQDPLRLAEIENYEAPLSFHAVIDSYLKDIGYADRHQFGAV</sequence>
<dbReference type="Proteomes" id="UP000076962">
    <property type="component" value="Unassembled WGS sequence"/>
</dbReference>
<gene>
    <name evidence="2" type="ORF">THIOM_003981</name>
</gene>
<comment type="caution">
    <text evidence="2">The sequence shown here is derived from an EMBL/GenBank/DDBJ whole genome shotgun (WGS) entry which is preliminary data.</text>
</comment>
<evidence type="ECO:0000313" key="3">
    <source>
        <dbReference type="Proteomes" id="UP000076962"/>
    </source>
</evidence>
<keyword evidence="3" id="KW-1185">Reference proteome</keyword>
<accession>A0A176RX78</accession>
<keyword evidence="1" id="KW-1133">Transmembrane helix</keyword>